<proteinExistence type="predicted"/>
<dbReference type="KEGG" id="mis:MICPUN_59537"/>
<dbReference type="Proteomes" id="UP000002009">
    <property type="component" value="Chromosome 6"/>
</dbReference>
<dbReference type="PROSITE" id="PS50280">
    <property type="entry name" value="SET"/>
    <property type="match status" value="1"/>
</dbReference>
<protein>
    <submittedName>
        <fullName evidence="3">Set domain protein</fullName>
    </submittedName>
</protein>
<dbReference type="STRING" id="296587.C1E8Y6"/>
<evidence type="ECO:0000259" key="2">
    <source>
        <dbReference type="PROSITE" id="PS50280"/>
    </source>
</evidence>
<sequence>MGKSQKGKDKPGVRAAVAPAASAKIGRESSAWPSTCKYLTSLVWGDDVRRDKDVYQKYKRSADGKHVEANASATKRNVRWQLITDERHPAKGEYGLFAQRKMERGEHIIDYLGLVTLKGNESKTSDYTASFGDDNELALDAELMGNEARMINDFRNTGKRANALFDQYRDAAGDLKLGVFAGPHGVNKADEVLVSYGKGFWENRLASMGAVNMAEFCGYRAPSHDEAAEA</sequence>
<feature type="domain" description="SET" evidence="2">
    <location>
        <begin position="78"/>
        <end position="197"/>
    </location>
</feature>
<evidence type="ECO:0000313" key="4">
    <source>
        <dbReference type="Proteomes" id="UP000002009"/>
    </source>
</evidence>
<evidence type="ECO:0000256" key="1">
    <source>
        <dbReference type="SAM" id="MobiDB-lite"/>
    </source>
</evidence>
<dbReference type="RefSeq" id="XP_002503333.1">
    <property type="nucleotide sequence ID" value="XM_002503287.1"/>
</dbReference>
<organism evidence="3 4">
    <name type="scientific">Micromonas commoda (strain RCC299 / NOUM17 / CCMP2709)</name>
    <name type="common">Picoplanktonic green alga</name>
    <dbReference type="NCBI Taxonomy" id="296587"/>
    <lineage>
        <taxon>Eukaryota</taxon>
        <taxon>Viridiplantae</taxon>
        <taxon>Chlorophyta</taxon>
        <taxon>Mamiellophyceae</taxon>
        <taxon>Mamiellales</taxon>
        <taxon>Mamiellaceae</taxon>
        <taxon>Micromonas</taxon>
    </lineage>
</organism>
<feature type="region of interest" description="Disordered" evidence="1">
    <location>
        <begin position="1"/>
        <end position="26"/>
    </location>
</feature>
<dbReference type="EMBL" id="CP001327">
    <property type="protein sequence ID" value="ACO64591.1"/>
    <property type="molecule type" value="Genomic_DNA"/>
</dbReference>
<dbReference type="AlphaFoldDB" id="C1E8Y6"/>
<feature type="compositionally biased region" description="Basic and acidic residues" evidence="1">
    <location>
        <begin position="1"/>
        <end position="12"/>
    </location>
</feature>
<reference evidence="3 4" key="1">
    <citation type="journal article" date="2009" name="Science">
        <title>Green evolution and dynamic adaptations revealed by genomes of the marine picoeukaryotes Micromonas.</title>
        <authorList>
            <person name="Worden A.Z."/>
            <person name="Lee J.H."/>
            <person name="Mock T."/>
            <person name="Rouze P."/>
            <person name="Simmons M.P."/>
            <person name="Aerts A.L."/>
            <person name="Allen A.E."/>
            <person name="Cuvelier M.L."/>
            <person name="Derelle E."/>
            <person name="Everett M.V."/>
            <person name="Foulon E."/>
            <person name="Grimwood J."/>
            <person name="Gundlach H."/>
            <person name="Henrissat B."/>
            <person name="Napoli C."/>
            <person name="McDonald S.M."/>
            <person name="Parker M.S."/>
            <person name="Rombauts S."/>
            <person name="Salamov A."/>
            <person name="Von Dassow P."/>
            <person name="Badger J.H."/>
            <person name="Coutinho P.M."/>
            <person name="Demir E."/>
            <person name="Dubchak I."/>
            <person name="Gentemann C."/>
            <person name="Eikrem W."/>
            <person name="Gready J.E."/>
            <person name="John U."/>
            <person name="Lanier W."/>
            <person name="Lindquist E.A."/>
            <person name="Lucas S."/>
            <person name="Mayer K.F."/>
            <person name="Moreau H."/>
            <person name="Not F."/>
            <person name="Otillar R."/>
            <person name="Panaud O."/>
            <person name="Pangilinan J."/>
            <person name="Paulsen I."/>
            <person name="Piegu B."/>
            <person name="Poliakov A."/>
            <person name="Robbens S."/>
            <person name="Schmutz J."/>
            <person name="Toulza E."/>
            <person name="Wyss T."/>
            <person name="Zelensky A."/>
            <person name="Zhou K."/>
            <person name="Armbrust E.V."/>
            <person name="Bhattacharya D."/>
            <person name="Goodenough U.W."/>
            <person name="Van de Peer Y."/>
            <person name="Grigoriev I.V."/>
        </authorList>
    </citation>
    <scope>NUCLEOTIDE SEQUENCE [LARGE SCALE GENOMIC DNA]</scope>
    <source>
        <strain evidence="4">RCC299 / NOUM17</strain>
    </source>
</reference>
<dbReference type="SUPFAM" id="SSF82199">
    <property type="entry name" value="SET domain"/>
    <property type="match status" value="1"/>
</dbReference>
<evidence type="ECO:0000313" key="3">
    <source>
        <dbReference type="EMBL" id="ACO64591.1"/>
    </source>
</evidence>
<dbReference type="eggNOG" id="ENOG502S3NK">
    <property type="taxonomic scope" value="Eukaryota"/>
</dbReference>
<dbReference type="OrthoDB" id="10265748at2759"/>
<dbReference type="InterPro" id="IPR001214">
    <property type="entry name" value="SET_dom"/>
</dbReference>
<dbReference type="InParanoid" id="C1E8Y6"/>
<name>C1E8Y6_MICCC</name>
<dbReference type="InterPro" id="IPR046341">
    <property type="entry name" value="SET_dom_sf"/>
</dbReference>
<dbReference type="GeneID" id="8244267"/>
<gene>
    <name evidence="3" type="ORF">MICPUN_59537</name>
</gene>
<dbReference type="OMA" id="IKPRTHI"/>
<dbReference type="Gene3D" id="2.170.270.10">
    <property type="entry name" value="SET domain"/>
    <property type="match status" value="1"/>
</dbReference>
<accession>C1E8Y6</accession>
<keyword evidence="4" id="KW-1185">Reference proteome</keyword>